<feature type="transmembrane region" description="Helical" evidence="1">
    <location>
        <begin position="225"/>
        <end position="246"/>
    </location>
</feature>
<feature type="domain" description="DUF8173" evidence="2">
    <location>
        <begin position="156"/>
        <end position="299"/>
    </location>
</feature>
<comment type="caution">
    <text evidence="3">The sequence shown here is derived from an EMBL/GenBank/DDBJ whole genome shotgun (WGS) entry which is preliminary data.</text>
</comment>
<gene>
    <name evidence="3" type="ORF">GCM10009019_11510</name>
</gene>
<keyword evidence="1" id="KW-1133">Transmembrane helix</keyword>
<dbReference type="EMBL" id="BAAADU010000002">
    <property type="protein sequence ID" value="GAA0650379.1"/>
    <property type="molecule type" value="Genomic_DNA"/>
</dbReference>
<evidence type="ECO:0000259" key="2">
    <source>
        <dbReference type="Pfam" id="PF26514"/>
    </source>
</evidence>
<evidence type="ECO:0000313" key="3">
    <source>
        <dbReference type="EMBL" id="GAA0650379.1"/>
    </source>
</evidence>
<evidence type="ECO:0000313" key="4">
    <source>
        <dbReference type="Proteomes" id="UP001500194"/>
    </source>
</evidence>
<evidence type="ECO:0000256" key="1">
    <source>
        <dbReference type="SAM" id="Phobius"/>
    </source>
</evidence>
<protein>
    <recommendedName>
        <fullName evidence="2">DUF8173 domain-containing protein</fullName>
    </recommendedName>
</protein>
<feature type="transmembrane region" description="Helical" evidence="1">
    <location>
        <begin position="258"/>
        <end position="276"/>
    </location>
</feature>
<organism evidence="3 4">
    <name type="scientific">Salarchaeum japonicum</name>
    <dbReference type="NCBI Taxonomy" id="555573"/>
    <lineage>
        <taxon>Archaea</taxon>
        <taxon>Methanobacteriati</taxon>
        <taxon>Methanobacteriota</taxon>
        <taxon>Stenosarchaea group</taxon>
        <taxon>Halobacteria</taxon>
        <taxon>Halobacteriales</taxon>
        <taxon>Halobacteriaceae</taxon>
    </lineage>
</organism>
<reference evidence="3 4" key="1">
    <citation type="journal article" date="2019" name="Int. J. Syst. Evol. Microbiol.">
        <title>The Global Catalogue of Microorganisms (GCM) 10K type strain sequencing project: providing services to taxonomists for standard genome sequencing and annotation.</title>
        <authorList>
            <consortium name="The Broad Institute Genomics Platform"/>
            <consortium name="The Broad Institute Genome Sequencing Center for Infectious Disease"/>
            <person name="Wu L."/>
            <person name="Ma J."/>
        </authorList>
    </citation>
    <scope>NUCLEOTIDE SEQUENCE [LARGE SCALE GENOMIC DNA]</scope>
    <source>
        <strain evidence="3 4">JCM 16327</strain>
    </source>
</reference>
<feature type="transmembrane region" description="Helical" evidence="1">
    <location>
        <begin position="157"/>
        <end position="178"/>
    </location>
</feature>
<dbReference type="InterPro" id="IPR007607">
    <property type="entry name" value="BacA/B"/>
</dbReference>
<name>A0AAV3T107_9EURY</name>
<feature type="transmembrane region" description="Helical" evidence="1">
    <location>
        <begin position="198"/>
        <end position="219"/>
    </location>
</feature>
<keyword evidence="4" id="KW-1185">Reference proteome</keyword>
<sequence>MAVLALAVVPGSAAADTRAGDTVVVAENETVDGLTAFGGAVVVHGTVDGDVTALGGTVVVYGTVTGDVTALGGTVEIDDGAVVRGDLTAAGGTVTIAGRVGGDVNAAADTVTLTDTAVVAGTLSYDGDLVSAPGATVEGGVVQGTGGFGPLPAIPDWVGAVSGVLSTLVVGALLVAVLPRFTDRVADAAVDAPGRAALVAVGFLVGVPLLLILVAFTLIGIPVTILGVVAYAVLLTVGFVAGNYALGRYILSIREMENRWLALLVGVLLVGVLDLAPLVGALVQLAVFLVGVGALVRALVGAYRARRGGDGDADATPSNGPAA</sequence>
<dbReference type="Proteomes" id="UP001500194">
    <property type="component" value="Unassembled WGS sequence"/>
</dbReference>
<keyword evidence="1" id="KW-0812">Transmembrane</keyword>
<proteinExistence type="predicted"/>
<keyword evidence="1" id="KW-0472">Membrane</keyword>
<accession>A0AAV3T107</accession>
<dbReference type="Pfam" id="PF26514">
    <property type="entry name" value="DUF8173"/>
    <property type="match status" value="1"/>
</dbReference>
<dbReference type="AlphaFoldDB" id="A0AAV3T107"/>
<dbReference type="InterPro" id="IPR058486">
    <property type="entry name" value="DUF8173"/>
</dbReference>
<dbReference type="Pfam" id="PF04519">
    <property type="entry name" value="Bactofilin"/>
    <property type="match status" value="1"/>
</dbReference>
<feature type="transmembrane region" description="Helical" evidence="1">
    <location>
        <begin position="282"/>
        <end position="300"/>
    </location>
</feature>